<accession>A0A9Q0MIB9</accession>
<dbReference type="PROSITE" id="PS00086">
    <property type="entry name" value="CYTOCHROME_P450"/>
    <property type="match status" value="1"/>
</dbReference>
<dbReference type="Proteomes" id="UP001151699">
    <property type="component" value="Unassembled WGS sequence"/>
</dbReference>
<dbReference type="AlphaFoldDB" id="A0A9Q0MIB9"/>
<evidence type="ECO:0000256" key="1">
    <source>
        <dbReference type="ARBA" id="ARBA00001971"/>
    </source>
</evidence>
<dbReference type="GO" id="GO:0020037">
    <property type="term" value="F:heme binding"/>
    <property type="evidence" value="ECO:0007669"/>
    <property type="project" value="InterPro"/>
</dbReference>
<sequence length="498" mass="58330">MFFYLFGIIFLYLVWKLKDYFDFKDVKNYSKTSTPLIKSAFNIAFLSQEEIFAYLRRNADRFQGSYAHWFFGLWSFEICRAKDAEQILGSAKHIDKSNIYNLLHPFLKTGLLTSNGEKWHTRRRLLTPAFHFDILKEYLEVFREESDRLVMSLKSMNGKEVDIVPIATQFTLNTICESAMGVKLSGFGNDGIIYRKNIYQMGTLLLSRLLRPWLMSDFVYSLLGHKKQMDEVLKPVLAFTKSIIATRKANFTNTTIEETPEEVELNENIYFRSKKRRYAMMDTLLQAEQQGLIDDEGIIEETDTFTFEGHDTTSSAITFIILLLAHHPEAQEAIFNEIQEFLHMKDELTIDDFNRFEYMDRVLKECMRIYPPVPFISRNLAEDYQHDGFVQPKGTTVNIHIFDIHRDPEIFPDPEKFDPDRFLPENCAKRSNFAFIAFSAGMRNCIGQRFAMLELKMVVSKLVSNFKIVPITQREDITFVGDMILRSREPIRIKFIRK</sequence>
<dbReference type="CDD" id="cd20628">
    <property type="entry name" value="CYP4"/>
    <property type="match status" value="1"/>
</dbReference>
<dbReference type="GO" id="GO:0005506">
    <property type="term" value="F:iron ion binding"/>
    <property type="evidence" value="ECO:0007669"/>
    <property type="project" value="InterPro"/>
</dbReference>
<dbReference type="GO" id="GO:0004497">
    <property type="term" value="F:monooxygenase activity"/>
    <property type="evidence" value="ECO:0007669"/>
    <property type="project" value="UniProtKB-KW"/>
</dbReference>
<comment type="caution">
    <text evidence="11">The sequence shown here is derived from an EMBL/GenBank/DDBJ whole genome shotgun (WGS) entry which is preliminary data.</text>
</comment>
<evidence type="ECO:0000256" key="8">
    <source>
        <dbReference type="ARBA" id="ARBA00023033"/>
    </source>
</evidence>
<feature type="binding site" description="axial binding residue" evidence="9">
    <location>
        <position position="445"/>
    </location>
    <ligand>
        <name>heme</name>
        <dbReference type="ChEBI" id="CHEBI:30413"/>
    </ligand>
    <ligandPart>
        <name>Fe</name>
        <dbReference type="ChEBI" id="CHEBI:18248"/>
    </ligandPart>
</feature>
<evidence type="ECO:0000256" key="7">
    <source>
        <dbReference type="ARBA" id="ARBA00023004"/>
    </source>
</evidence>
<keyword evidence="12" id="KW-1185">Reference proteome</keyword>
<dbReference type="SUPFAM" id="SSF48264">
    <property type="entry name" value="Cytochrome P450"/>
    <property type="match status" value="1"/>
</dbReference>
<dbReference type="Gene3D" id="1.10.630.10">
    <property type="entry name" value="Cytochrome P450"/>
    <property type="match status" value="1"/>
</dbReference>
<evidence type="ECO:0000256" key="2">
    <source>
        <dbReference type="ARBA" id="ARBA00003690"/>
    </source>
</evidence>
<dbReference type="InterPro" id="IPR017972">
    <property type="entry name" value="Cyt_P450_CS"/>
</dbReference>
<keyword evidence="5 9" id="KW-0479">Metal-binding</keyword>
<keyword evidence="8 10" id="KW-0503">Monooxygenase</keyword>
<gene>
    <name evidence="11" type="primary">Cyp4ac2</name>
    <name evidence="11" type="ORF">Bhyg_17390</name>
</gene>
<dbReference type="InterPro" id="IPR001128">
    <property type="entry name" value="Cyt_P450"/>
</dbReference>
<comment type="cofactor">
    <cofactor evidence="1 9">
        <name>heme</name>
        <dbReference type="ChEBI" id="CHEBI:30413"/>
    </cofactor>
</comment>
<comment type="similarity">
    <text evidence="3 10">Belongs to the cytochrome P450 family.</text>
</comment>
<evidence type="ECO:0000256" key="10">
    <source>
        <dbReference type="RuleBase" id="RU000461"/>
    </source>
</evidence>
<dbReference type="PRINTS" id="PR00463">
    <property type="entry name" value="EP450I"/>
</dbReference>
<dbReference type="Pfam" id="PF00067">
    <property type="entry name" value="p450"/>
    <property type="match status" value="1"/>
</dbReference>
<dbReference type="OrthoDB" id="1470350at2759"/>
<proteinExistence type="inferred from homology"/>
<dbReference type="InterPro" id="IPR050196">
    <property type="entry name" value="Cytochrome_P450_Monoox"/>
</dbReference>
<protein>
    <submittedName>
        <fullName evidence="11">Cytochrome P450 4ac2</fullName>
    </submittedName>
</protein>
<dbReference type="PANTHER" id="PTHR24291:SF105">
    <property type="entry name" value="CYTOCHROME P450 4P1-RELATED"/>
    <property type="match status" value="1"/>
</dbReference>
<evidence type="ECO:0000256" key="4">
    <source>
        <dbReference type="ARBA" id="ARBA00022617"/>
    </source>
</evidence>
<reference evidence="11" key="1">
    <citation type="submission" date="2022-07" db="EMBL/GenBank/DDBJ databases">
        <authorList>
            <person name="Trinca V."/>
            <person name="Uliana J.V.C."/>
            <person name="Torres T.T."/>
            <person name="Ward R.J."/>
            <person name="Monesi N."/>
        </authorList>
    </citation>
    <scope>NUCLEOTIDE SEQUENCE</scope>
    <source>
        <strain evidence="11">HSMRA1968</strain>
        <tissue evidence="11">Whole embryos</tissue>
    </source>
</reference>
<evidence type="ECO:0000256" key="6">
    <source>
        <dbReference type="ARBA" id="ARBA00023002"/>
    </source>
</evidence>
<dbReference type="GO" id="GO:0016705">
    <property type="term" value="F:oxidoreductase activity, acting on paired donors, with incorporation or reduction of molecular oxygen"/>
    <property type="evidence" value="ECO:0007669"/>
    <property type="project" value="InterPro"/>
</dbReference>
<evidence type="ECO:0000313" key="12">
    <source>
        <dbReference type="Proteomes" id="UP001151699"/>
    </source>
</evidence>
<dbReference type="InterPro" id="IPR036396">
    <property type="entry name" value="Cyt_P450_sf"/>
</dbReference>
<keyword evidence="6 10" id="KW-0560">Oxidoreductase</keyword>
<evidence type="ECO:0000313" key="11">
    <source>
        <dbReference type="EMBL" id="KAJ6617597.1"/>
    </source>
</evidence>
<keyword evidence="7 9" id="KW-0408">Iron</keyword>
<evidence type="ECO:0000256" key="3">
    <source>
        <dbReference type="ARBA" id="ARBA00010617"/>
    </source>
</evidence>
<organism evidence="11 12">
    <name type="scientific">Pseudolycoriella hygida</name>
    <dbReference type="NCBI Taxonomy" id="35572"/>
    <lineage>
        <taxon>Eukaryota</taxon>
        <taxon>Metazoa</taxon>
        <taxon>Ecdysozoa</taxon>
        <taxon>Arthropoda</taxon>
        <taxon>Hexapoda</taxon>
        <taxon>Insecta</taxon>
        <taxon>Pterygota</taxon>
        <taxon>Neoptera</taxon>
        <taxon>Endopterygota</taxon>
        <taxon>Diptera</taxon>
        <taxon>Nematocera</taxon>
        <taxon>Sciaroidea</taxon>
        <taxon>Sciaridae</taxon>
        <taxon>Pseudolycoriella</taxon>
    </lineage>
</organism>
<dbReference type="PRINTS" id="PR00385">
    <property type="entry name" value="P450"/>
</dbReference>
<evidence type="ECO:0000256" key="9">
    <source>
        <dbReference type="PIRSR" id="PIRSR602401-1"/>
    </source>
</evidence>
<comment type="function">
    <text evidence="2">May be involved in the metabolism of insect hormones and in the breakdown of synthetic insecticides.</text>
</comment>
<dbReference type="InterPro" id="IPR002401">
    <property type="entry name" value="Cyt_P450_E_grp-I"/>
</dbReference>
<dbReference type="PANTHER" id="PTHR24291">
    <property type="entry name" value="CYTOCHROME P450 FAMILY 4"/>
    <property type="match status" value="1"/>
</dbReference>
<keyword evidence="4 9" id="KW-0349">Heme</keyword>
<dbReference type="EMBL" id="WJQU01004300">
    <property type="protein sequence ID" value="KAJ6617597.1"/>
    <property type="molecule type" value="Genomic_DNA"/>
</dbReference>
<name>A0A9Q0MIB9_9DIPT</name>
<evidence type="ECO:0000256" key="5">
    <source>
        <dbReference type="ARBA" id="ARBA00022723"/>
    </source>
</evidence>